<feature type="region of interest" description="Disordered" evidence="1">
    <location>
        <begin position="206"/>
        <end position="233"/>
    </location>
</feature>
<gene>
    <name evidence="2" type="ORF">LSAA_4227</name>
</gene>
<feature type="region of interest" description="Disordered" evidence="1">
    <location>
        <begin position="329"/>
        <end position="353"/>
    </location>
</feature>
<feature type="compositionally biased region" description="Basic and acidic residues" evidence="1">
    <location>
        <begin position="1"/>
        <end position="12"/>
    </location>
</feature>
<proteinExistence type="predicted"/>
<sequence length="380" mass="41707">MMSFKKSTESRNRPTQLKLNLRRTSSCSALPVHALRAAHYKNQLAKQEEEEEQARGPPPIKVPTFKLEPLREGVEHFSELVTPDPPCHFCKEPGSKPVHEDCTRLKIVSRGLVRSRDGSHLSPNSQPFISLPSPNIQSAKNTVSIVDGLITVEDPKTKDTAPDSSQMIRRGALVPPKMDGGGSGGSCGSGGTGGCGSDKSSYSACKTPCRSSIPKQRDSINRASSKCSQSCNVGSSNTYNVNSLNETSYRHHDEHTKDENSNTNINSEKMDIFKRIENEEASKNNLSNIKGRNYPRRSSVVVIPPMQVCPGDLLVYSKALTRLGNEIDGSSTSNFTSENDNFPNAQSSAQRRSKNTWSLLKIFDREKKSTKLQNCSSYGS</sequence>
<dbReference type="Proteomes" id="UP000675881">
    <property type="component" value="Chromosome 13"/>
</dbReference>
<reference evidence="2" key="1">
    <citation type="submission" date="2021-02" db="EMBL/GenBank/DDBJ databases">
        <authorList>
            <person name="Bekaert M."/>
        </authorList>
    </citation>
    <scope>NUCLEOTIDE SEQUENCE</scope>
    <source>
        <strain evidence="2">IoA-00</strain>
    </source>
</reference>
<dbReference type="EMBL" id="HG994592">
    <property type="protein sequence ID" value="CAF2827166.1"/>
    <property type="molecule type" value="Genomic_DNA"/>
</dbReference>
<name>A0A7R8CHV7_LEPSM</name>
<feature type="compositionally biased region" description="Polar residues" evidence="1">
    <location>
        <begin position="221"/>
        <end position="233"/>
    </location>
</feature>
<evidence type="ECO:0000256" key="1">
    <source>
        <dbReference type="SAM" id="MobiDB-lite"/>
    </source>
</evidence>
<accession>A0A7R8CHV7</accession>
<organism evidence="2 3">
    <name type="scientific">Lepeophtheirus salmonis</name>
    <name type="common">Salmon louse</name>
    <name type="synonym">Caligus salmonis</name>
    <dbReference type="NCBI Taxonomy" id="72036"/>
    <lineage>
        <taxon>Eukaryota</taxon>
        <taxon>Metazoa</taxon>
        <taxon>Ecdysozoa</taxon>
        <taxon>Arthropoda</taxon>
        <taxon>Crustacea</taxon>
        <taxon>Multicrustacea</taxon>
        <taxon>Hexanauplia</taxon>
        <taxon>Copepoda</taxon>
        <taxon>Siphonostomatoida</taxon>
        <taxon>Caligidae</taxon>
        <taxon>Lepeophtheirus</taxon>
    </lineage>
</organism>
<evidence type="ECO:0000313" key="3">
    <source>
        <dbReference type="Proteomes" id="UP000675881"/>
    </source>
</evidence>
<dbReference type="AlphaFoldDB" id="A0A7R8CHV7"/>
<protein>
    <submittedName>
        <fullName evidence="2">(salmon louse) hypothetical protein</fullName>
    </submittedName>
</protein>
<keyword evidence="3" id="KW-1185">Reference proteome</keyword>
<evidence type="ECO:0000313" key="2">
    <source>
        <dbReference type="EMBL" id="CAF2827166.1"/>
    </source>
</evidence>
<dbReference type="OrthoDB" id="5585231at2759"/>
<feature type="compositionally biased region" description="Polar residues" evidence="1">
    <location>
        <begin position="13"/>
        <end position="23"/>
    </location>
</feature>
<feature type="region of interest" description="Disordered" evidence="1">
    <location>
        <begin position="1"/>
        <end position="23"/>
    </location>
</feature>